<dbReference type="Proteomes" id="UP000070544">
    <property type="component" value="Unassembled WGS sequence"/>
</dbReference>
<dbReference type="AlphaFoldDB" id="A0A139A3X9"/>
<reference evidence="3 4" key="1">
    <citation type="journal article" date="2015" name="Genome Biol. Evol.">
        <title>Phylogenomic analyses indicate that early fungi evolved digesting cell walls of algal ancestors of land plants.</title>
        <authorList>
            <person name="Chang Y."/>
            <person name="Wang S."/>
            <person name="Sekimoto S."/>
            <person name="Aerts A.L."/>
            <person name="Choi C."/>
            <person name="Clum A."/>
            <person name="LaButti K.M."/>
            <person name="Lindquist E.A."/>
            <person name="Yee Ngan C."/>
            <person name="Ohm R.A."/>
            <person name="Salamov A.A."/>
            <person name="Grigoriev I.V."/>
            <person name="Spatafora J.W."/>
            <person name="Berbee M.L."/>
        </authorList>
    </citation>
    <scope>NUCLEOTIDE SEQUENCE [LARGE SCALE GENOMIC DNA]</scope>
    <source>
        <strain evidence="3 4">JEL478</strain>
    </source>
</reference>
<keyword evidence="4" id="KW-1185">Reference proteome</keyword>
<feature type="coiled-coil region" evidence="1">
    <location>
        <begin position="523"/>
        <end position="557"/>
    </location>
</feature>
<evidence type="ECO:0000313" key="3">
    <source>
        <dbReference type="EMBL" id="KXS11512.1"/>
    </source>
</evidence>
<evidence type="ECO:0000256" key="1">
    <source>
        <dbReference type="SAM" id="Coils"/>
    </source>
</evidence>
<dbReference type="OrthoDB" id="2160189at2759"/>
<dbReference type="PANTHER" id="PTHR34948">
    <property type="entry name" value="OS08G0299200 PROTEIN"/>
    <property type="match status" value="1"/>
</dbReference>
<feature type="region of interest" description="Disordered" evidence="2">
    <location>
        <begin position="25"/>
        <end position="52"/>
    </location>
</feature>
<feature type="region of interest" description="Disordered" evidence="2">
    <location>
        <begin position="416"/>
        <end position="444"/>
    </location>
</feature>
<proteinExistence type="predicted"/>
<keyword evidence="1" id="KW-0175">Coiled coil</keyword>
<dbReference type="Gene3D" id="2.40.320.10">
    <property type="entry name" value="Hypothetical Protein Pfu-838710-001"/>
    <property type="match status" value="1"/>
</dbReference>
<organism evidence="3 4">
    <name type="scientific">Gonapodya prolifera (strain JEL478)</name>
    <name type="common">Monoblepharis prolifera</name>
    <dbReference type="NCBI Taxonomy" id="1344416"/>
    <lineage>
        <taxon>Eukaryota</taxon>
        <taxon>Fungi</taxon>
        <taxon>Fungi incertae sedis</taxon>
        <taxon>Chytridiomycota</taxon>
        <taxon>Chytridiomycota incertae sedis</taxon>
        <taxon>Monoblepharidomycetes</taxon>
        <taxon>Monoblepharidales</taxon>
        <taxon>Gonapodyaceae</taxon>
        <taxon>Gonapodya</taxon>
    </lineage>
</organism>
<evidence type="ECO:0000256" key="2">
    <source>
        <dbReference type="SAM" id="MobiDB-lite"/>
    </source>
</evidence>
<sequence length="567" mass="60702">MPSHGAGDPAVWLSQRNHSPIVAPPLPHRSVAELDPSRSPTSLSPPGNGIRERAIQTTGPLKAKIQLATESDYQHLLSNLASNSQQLQRVFTQQDFVIDGRNHELWNAGLTVIIRYSKEEVLAGSPRSDSDRQGEHFHGPFCCSQNTHGFSFAWYKGCSIVLKETIFFGVDSGKPYFEVREKEERANLDNGEIKQILLGANVSAQSQSSILRDVISKYPVEGGIRCIGSFKNFRHVFVWDNVLIEIDRCSFPHGEGFFCRFDVDEPIIIKVLNYLQSTGITYCINITSKTALFFQGLNELAVTSQTNVSNNWLPLKGVMGGSSPGSIMTDQSPPAPLEPRTPAGMSAVNTNSIWSTAPFTVGGLPAADITLPGIVTKPPTSSSSVNAILIGNTPPLPAPISVSTAGIPPPMTLPSVASQISQAQSQTSLNQVSPAASSLSASPSLDGFKPSSSIIVLDQTDTAEQSSGGGPLRTNGGLQSGSKLGGGTKVNGAAPKGGSMSDGGAPEEEESAEMQKRRNRVEYEELSVKVSEHEQTIQLLRERVRRLEGENAALKLRIGVAPAASLK</sequence>
<name>A0A139A3X9_GONPJ</name>
<gene>
    <name evidence="3" type="ORF">M427DRAFT_72784</name>
</gene>
<protein>
    <submittedName>
        <fullName evidence="3">Uncharacterized protein</fullName>
    </submittedName>
</protein>
<evidence type="ECO:0000313" key="4">
    <source>
        <dbReference type="Proteomes" id="UP000070544"/>
    </source>
</evidence>
<dbReference type="PANTHER" id="PTHR34948:SF2">
    <property type="entry name" value="TRIPHOSPHATE TUNNEL METALLOENZYME 3"/>
    <property type="match status" value="1"/>
</dbReference>
<feature type="region of interest" description="Disordered" evidence="2">
    <location>
        <begin position="461"/>
        <end position="518"/>
    </location>
</feature>
<dbReference type="EMBL" id="KQ965800">
    <property type="protein sequence ID" value="KXS11512.1"/>
    <property type="molecule type" value="Genomic_DNA"/>
</dbReference>
<accession>A0A139A3X9</accession>